<reference evidence="2 3" key="1">
    <citation type="journal article" date="2018" name="Sci. Data">
        <title>The draft genome sequence of cork oak.</title>
        <authorList>
            <person name="Ramos A.M."/>
            <person name="Usie A."/>
            <person name="Barbosa P."/>
            <person name="Barros P.M."/>
            <person name="Capote T."/>
            <person name="Chaves I."/>
            <person name="Simoes F."/>
            <person name="Abreu I."/>
            <person name="Carrasquinho I."/>
            <person name="Faro C."/>
            <person name="Guimaraes J.B."/>
            <person name="Mendonca D."/>
            <person name="Nobrega F."/>
            <person name="Rodrigues L."/>
            <person name="Saibo N.J.M."/>
            <person name="Varela M.C."/>
            <person name="Egas C."/>
            <person name="Matos J."/>
            <person name="Miguel C.M."/>
            <person name="Oliveira M.M."/>
            <person name="Ricardo C.P."/>
            <person name="Goncalves S."/>
        </authorList>
    </citation>
    <scope>NUCLEOTIDE SEQUENCE [LARGE SCALE GENOMIC DNA]</scope>
    <source>
        <strain evidence="3">cv. HL8</strain>
    </source>
</reference>
<dbReference type="PROSITE" id="PS51375">
    <property type="entry name" value="PPR"/>
    <property type="match status" value="1"/>
</dbReference>
<sequence length="72" mass="8204">MFSKVLAALCEAGNMKKGRWLFDDGVESGLIPDMNFLRESHDLFHHVKERGMKHDLSLSWLYVYISLCGVGC</sequence>
<dbReference type="AlphaFoldDB" id="A0AAW0M951"/>
<keyword evidence="3" id="KW-1185">Reference proteome</keyword>
<proteinExistence type="predicted"/>
<accession>A0AAW0M951</accession>
<organism evidence="2 3">
    <name type="scientific">Quercus suber</name>
    <name type="common">Cork oak</name>
    <dbReference type="NCBI Taxonomy" id="58331"/>
    <lineage>
        <taxon>Eukaryota</taxon>
        <taxon>Viridiplantae</taxon>
        <taxon>Streptophyta</taxon>
        <taxon>Embryophyta</taxon>
        <taxon>Tracheophyta</taxon>
        <taxon>Spermatophyta</taxon>
        <taxon>Magnoliopsida</taxon>
        <taxon>eudicotyledons</taxon>
        <taxon>Gunneridae</taxon>
        <taxon>Pentapetalae</taxon>
        <taxon>rosids</taxon>
        <taxon>fabids</taxon>
        <taxon>Fagales</taxon>
        <taxon>Fagaceae</taxon>
        <taxon>Quercus</taxon>
    </lineage>
</organism>
<protein>
    <submittedName>
        <fullName evidence="2">Pentatricopeptide repeat-containing protein</fullName>
    </submittedName>
</protein>
<dbReference type="EMBL" id="PKMF04000010">
    <property type="protein sequence ID" value="KAK7859811.1"/>
    <property type="molecule type" value="Genomic_DNA"/>
</dbReference>
<gene>
    <name evidence="2" type="ORF">CFP56_002189</name>
</gene>
<evidence type="ECO:0000313" key="2">
    <source>
        <dbReference type="EMBL" id="KAK7859811.1"/>
    </source>
</evidence>
<name>A0AAW0M951_QUESU</name>
<feature type="repeat" description="PPR" evidence="1">
    <location>
        <begin position="1"/>
        <end position="32"/>
    </location>
</feature>
<comment type="caution">
    <text evidence="2">The sequence shown here is derived from an EMBL/GenBank/DDBJ whole genome shotgun (WGS) entry which is preliminary data.</text>
</comment>
<evidence type="ECO:0000256" key="1">
    <source>
        <dbReference type="PROSITE-ProRule" id="PRU00708"/>
    </source>
</evidence>
<dbReference type="Proteomes" id="UP000237347">
    <property type="component" value="Unassembled WGS sequence"/>
</dbReference>
<dbReference type="InterPro" id="IPR002885">
    <property type="entry name" value="PPR_rpt"/>
</dbReference>
<evidence type="ECO:0000313" key="3">
    <source>
        <dbReference type="Proteomes" id="UP000237347"/>
    </source>
</evidence>